<reference evidence="2" key="1">
    <citation type="submission" date="2019-12" db="UniProtKB">
        <authorList>
            <consortium name="WormBaseParasite"/>
        </authorList>
    </citation>
    <scope>IDENTIFICATION</scope>
</reference>
<accession>A0A5S6QQJ2</accession>
<dbReference type="Proteomes" id="UP000046395">
    <property type="component" value="Unassembled WGS sequence"/>
</dbReference>
<name>A0A5S6QQJ2_TRIMR</name>
<organism evidence="1 2">
    <name type="scientific">Trichuris muris</name>
    <name type="common">Mouse whipworm</name>
    <dbReference type="NCBI Taxonomy" id="70415"/>
    <lineage>
        <taxon>Eukaryota</taxon>
        <taxon>Metazoa</taxon>
        <taxon>Ecdysozoa</taxon>
        <taxon>Nematoda</taxon>
        <taxon>Enoplea</taxon>
        <taxon>Dorylaimia</taxon>
        <taxon>Trichinellida</taxon>
        <taxon>Trichuridae</taxon>
        <taxon>Trichuris</taxon>
    </lineage>
</organism>
<dbReference type="WBParaSite" id="TMUE_2000009152.1">
    <property type="protein sequence ID" value="TMUE_2000009152.1"/>
    <property type="gene ID" value="WBGene00300532"/>
</dbReference>
<protein>
    <submittedName>
        <fullName evidence="2">Uncharacterized protein</fullName>
    </submittedName>
</protein>
<evidence type="ECO:0000313" key="1">
    <source>
        <dbReference type="Proteomes" id="UP000046395"/>
    </source>
</evidence>
<proteinExistence type="predicted"/>
<sequence>MDDRLQRLHWRSAERNLEQMEPWRPSLHSGMKASIPTRNGNQINELQDERRLGAVIDKTPLQSDVYSARRKYTVDYNQVPGCSRQVSESGVHAIHSCHFVIHDAMLIRRWSCQLAAEGPGHFKDLGKKYRSVGATGPQNASIPIRVSKSIYR</sequence>
<keyword evidence="1" id="KW-1185">Reference proteome</keyword>
<dbReference type="AlphaFoldDB" id="A0A5S6QQJ2"/>
<evidence type="ECO:0000313" key="2">
    <source>
        <dbReference type="WBParaSite" id="TMUE_2000009152.1"/>
    </source>
</evidence>